<comment type="catalytic activity">
    <reaction evidence="14 15">
        <text>coproporphyrinogen III + 2 S-adenosyl-L-methionine = protoporphyrinogen IX + 2 5'-deoxyadenosine + 2 L-methionine + 2 CO2</text>
        <dbReference type="Rhea" id="RHEA:15425"/>
        <dbReference type="ChEBI" id="CHEBI:16526"/>
        <dbReference type="ChEBI" id="CHEBI:17319"/>
        <dbReference type="ChEBI" id="CHEBI:57307"/>
        <dbReference type="ChEBI" id="CHEBI:57309"/>
        <dbReference type="ChEBI" id="CHEBI:57844"/>
        <dbReference type="ChEBI" id="CHEBI:59789"/>
        <dbReference type="EC" id="1.3.98.3"/>
    </reaction>
</comment>
<dbReference type="CDD" id="cd01335">
    <property type="entry name" value="Radical_SAM"/>
    <property type="match status" value="1"/>
</dbReference>
<dbReference type="InterPro" id="IPR007197">
    <property type="entry name" value="rSAM"/>
</dbReference>
<feature type="binding site" evidence="17">
    <location>
        <position position="61"/>
    </location>
    <ligand>
        <name>[4Fe-4S] cluster</name>
        <dbReference type="ChEBI" id="CHEBI:49883"/>
        <note>4Fe-4S-S-AdoMet</note>
    </ligand>
</feature>
<dbReference type="InterPro" id="IPR006638">
    <property type="entry name" value="Elp3/MiaA/NifB-like_rSAM"/>
</dbReference>
<feature type="binding site" evidence="16">
    <location>
        <position position="180"/>
    </location>
    <ligand>
        <name>S-adenosyl-L-methionine</name>
        <dbReference type="ChEBI" id="CHEBI:59789"/>
        <label>2</label>
    </ligand>
</feature>
<evidence type="ECO:0000256" key="1">
    <source>
        <dbReference type="ARBA" id="ARBA00004496"/>
    </source>
</evidence>
<comment type="similarity">
    <text evidence="3 15">Belongs to the anaerobic coproporphyrinogen-III oxidase family.</text>
</comment>
<keyword evidence="8 15" id="KW-0479">Metal-binding</keyword>
<comment type="caution">
    <text evidence="19">The sequence shown here is derived from an EMBL/GenBank/DDBJ whole genome shotgun (WGS) entry which is preliminary data.</text>
</comment>
<comment type="function">
    <text evidence="13">Involved in the heme biosynthesis. Catalyzes the anaerobic oxidative decarboxylation of propionate groups of rings A and B of coproporphyrinogen III to yield the vinyl groups in protoporphyrinogen IX.</text>
</comment>
<evidence type="ECO:0000256" key="17">
    <source>
        <dbReference type="PIRSR" id="PIRSR000167-2"/>
    </source>
</evidence>
<evidence type="ECO:0000256" key="5">
    <source>
        <dbReference type="ARBA" id="ARBA00022485"/>
    </source>
</evidence>
<keyword evidence="6 15" id="KW-0963">Cytoplasm</keyword>
<dbReference type="InterPro" id="IPR023404">
    <property type="entry name" value="rSAM_horseshoe"/>
</dbReference>
<feature type="binding site" evidence="16">
    <location>
        <begin position="109"/>
        <end position="110"/>
    </location>
    <ligand>
        <name>S-adenosyl-L-methionine</name>
        <dbReference type="ChEBI" id="CHEBI:59789"/>
        <label>2</label>
    </ligand>
</feature>
<evidence type="ECO:0000256" key="2">
    <source>
        <dbReference type="ARBA" id="ARBA00004785"/>
    </source>
</evidence>
<dbReference type="EMBL" id="QNRH01000001">
    <property type="protein sequence ID" value="RBO98774.1"/>
    <property type="molecule type" value="Genomic_DNA"/>
</dbReference>
<reference evidence="19 20" key="1">
    <citation type="submission" date="2018-06" db="EMBL/GenBank/DDBJ databases">
        <title>Genomic Encyclopedia of Type Strains, Phase IV (KMG-IV): sequencing the most valuable type-strain genomes for metagenomic binning, comparative biology and taxonomic classification.</title>
        <authorList>
            <person name="Goeker M."/>
        </authorList>
    </citation>
    <scope>NUCLEOTIDE SEQUENCE [LARGE SCALE GENOMIC DNA]</scope>
    <source>
        <strain evidence="19 20">DSM 25619</strain>
    </source>
</reference>
<dbReference type="SFLD" id="SFLDS00029">
    <property type="entry name" value="Radical_SAM"/>
    <property type="match status" value="1"/>
</dbReference>
<dbReference type="GO" id="GO:0004109">
    <property type="term" value="F:coproporphyrinogen oxidase activity"/>
    <property type="evidence" value="ECO:0007669"/>
    <property type="project" value="InterPro"/>
</dbReference>
<evidence type="ECO:0000313" key="19">
    <source>
        <dbReference type="EMBL" id="RBO98774.1"/>
    </source>
</evidence>
<dbReference type="EC" id="1.3.98.3" evidence="15"/>
<accession>A0A366EBC0</accession>
<dbReference type="Proteomes" id="UP000252893">
    <property type="component" value="Unassembled WGS sequence"/>
</dbReference>
<feature type="binding site" evidence="16">
    <location>
        <begin position="63"/>
        <end position="65"/>
    </location>
    <ligand>
        <name>S-adenosyl-L-methionine</name>
        <dbReference type="ChEBI" id="CHEBI:59789"/>
        <label>2</label>
    </ligand>
</feature>
<dbReference type="InterPro" id="IPR058240">
    <property type="entry name" value="rSAM_sf"/>
</dbReference>
<dbReference type="AlphaFoldDB" id="A0A366EBC0"/>
<evidence type="ECO:0000256" key="15">
    <source>
        <dbReference type="PIRNR" id="PIRNR000167"/>
    </source>
</evidence>
<evidence type="ECO:0000256" key="4">
    <source>
        <dbReference type="ARBA" id="ARBA00011245"/>
    </source>
</evidence>
<dbReference type="SUPFAM" id="SSF102114">
    <property type="entry name" value="Radical SAM enzymes"/>
    <property type="match status" value="1"/>
</dbReference>
<gene>
    <name evidence="19" type="ORF">DFR47_101375</name>
</gene>
<evidence type="ECO:0000256" key="16">
    <source>
        <dbReference type="PIRSR" id="PIRSR000167-1"/>
    </source>
</evidence>
<comment type="pathway">
    <text evidence="2 15">Porphyrin-containing compound metabolism; protoporphyrin-IX biosynthesis; protoporphyrinogen-IX from coproporphyrinogen-III (AdoMet route): step 1/1.</text>
</comment>
<dbReference type="SFLD" id="SFLDG01065">
    <property type="entry name" value="anaerobic_coproporphyrinogen-I"/>
    <property type="match status" value="1"/>
</dbReference>
<name>A0A366EBC0_9HYPH</name>
<keyword evidence="11 15" id="KW-0411">Iron-sulfur</keyword>
<evidence type="ECO:0000256" key="11">
    <source>
        <dbReference type="ARBA" id="ARBA00023014"/>
    </source>
</evidence>
<evidence type="ECO:0000256" key="14">
    <source>
        <dbReference type="ARBA" id="ARBA00048321"/>
    </source>
</evidence>
<evidence type="ECO:0000256" key="9">
    <source>
        <dbReference type="ARBA" id="ARBA00023002"/>
    </source>
</evidence>
<dbReference type="PANTHER" id="PTHR13932">
    <property type="entry name" value="COPROPORPHYRINIGEN III OXIDASE"/>
    <property type="match status" value="1"/>
</dbReference>
<comment type="subunit">
    <text evidence="4">Monomer.</text>
</comment>
<dbReference type="RefSeq" id="WP_113942699.1">
    <property type="nucleotide sequence ID" value="NZ_JBHEEG010000003.1"/>
</dbReference>
<keyword evidence="9 15" id="KW-0560">Oxidoreductase</keyword>
<feature type="binding site" evidence="16">
    <location>
        <position position="141"/>
    </location>
    <ligand>
        <name>S-adenosyl-L-methionine</name>
        <dbReference type="ChEBI" id="CHEBI:59789"/>
        <label>1</label>
    </ligand>
</feature>
<feature type="binding site" evidence="16">
    <location>
        <position position="205"/>
    </location>
    <ligand>
        <name>S-adenosyl-L-methionine</name>
        <dbReference type="ChEBI" id="CHEBI:59789"/>
        <label>2</label>
    </ligand>
</feature>
<evidence type="ECO:0000256" key="12">
    <source>
        <dbReference type="ARBA" id="ARBA00023244"/>
    </source>
</evidence>
<dbReference type="NCBIfam" id="TIGR00538">
    <property type="entry name" value="hemN"/>
    <property type="match status" value="1"/>
</dbReference>
<dbReference type="OrthoDB" id="9808022at2"/>
<evidence type="ECO:0000256" key="3">
    <source>
        <dbReference type="ARBA" id="ARBA00005493"/>
    </source>
</evidence>
<evidence type="ECO:0000259" key="18">
    <source>
        <dbReference type="PROSITE" id="PS51918"/>
    </source>
</evidence>
<feature type="binding site" evidence="16">
    <location>
        <position position="108"/>
    </location>
    <ligand>
        <name>S-adenosyl-L-methionine</name>
        <dbReference type="ChEBI" id="CHEBI:59789"/>
        <label>1</label>
    </ligand>
</feature>
<dbReference type="GO" id="GO:0006782">
    <property type="term" value="P:protoporphyrinogen IX biosynthetic process"/>
    <property type="evidence" value="ECO:0007669"/>
    <property type="project" value="UniProtKB-UniPathway"/>
</dbReference>
<feature type="binding site" evidence="16">
    <location>
        <position position="51"/>
    </location>
    <ligand>
        <name>S-adenosyl-L-methionine</name>
        <dbReference type="ChEBI" id="CHEBI:59789"/>
        <label>1</label>
    </ligand>
</feature>
<feature type="binding site" evidence="16">
    <location>
        <position position="168"/>
    </location>
    <ligand>
        <name>S-adenosyl-L-methionine</name>
        <dbReference type="ChEBI" id="CHEBI:59789"/>
        <label>2</label>
    </ligand>
</feature>
<dbReference type="PROSITE" id="PS51918">
    <property type="entry name" value="RADICAL_SAM"/>
    <property type="match status" value="1"/>
</dbReference>
<dbReference type="PANTHER" id="PTHR13932:SF6">
    <property type="entry name" value="OXYGEN-INDEPENDENT COPROPORPHYRINOGEN III OXIDASE"/>
    <property type="match status" value="1"/>
</dbReference>
<evidence type="ECO:0000256" key="13">
    <source>
        <dbReference type="ARBA" id="ARBA00024295"/>
    </source>
</evidence>
<dbReference type="Gene3D" id="1.10.10.920">
    <property type="match status" value="1"/>
</dbReference>
<keyword evidence="20" id="KW-1185">Reference proteome</keyword>
<protein>
    <recommendedName>
        <fullName evidence="15">Coproporphyrinogen-III oxidase</fullName>
        <ecNumber evidence="15">1.3.98.3</ecNumber>
    </recommendedName>
</protein>
<comment type="cofactor">
    <cofactor evidence="15 17">
        <name>[4Fe-4S] cluster</name>
        <dbReference type="ChEBI" id="CHEBI:49883"/>
    </cofactor>
    <text evidence="15 17">Binds 1 [4Fe-4S] cluster. The cluster is coordinated with 3 cysteines and an exchangeable S-adenosyl-L-methionine.</text>
</comment>
<dbReference type="InterPro" id="IPR034505">
    <property type="entry name" value="Coproporphyrinogen-III_oxidase"/>
</dbReference>
<feature type="binding site" evidence="16">
    <location>
        <position position="239"/>
    </location>
    <ligand>
        <name>S-adenosyl-L-methionine</name>
        <dbReference type="ChEBI" id="CHEBI:59789"/>
        <label>2</label>
    </ligand>
</feature>
<dbReference type="Pfam" id="PF04055">
    <property type="entry name" value="Radical_SAM"/>
    <property type="match status" value="1"/>
</dbReference>
<feature type="binding site" evidence="17">
    <location>
        <position position="57"/>
    </location>
    <ligand>
        <name>[4Fe-4S] cluster</name>
        <dbReference type="ChEBI" id="CHEBI:49883"/>
        <note>4Fe-4S-S-AdoMet</note>
    </ligand>
</feature>
<proteinExistence type="inferred from homology"/>
<feature type="binding site" evidence="16">
    <location>
        <position position="325"/>
    </location>
    <ligand>
        <name>S-adenosyl-L-methionine</name>
        <dbReference type="ChEBI" id="CHEBI:59789"/>
        <label>1</label>
    </ligand>
</feature>
<dbReference type="GO" id="GO:0005737">
    <property type="term" value="C:cytoplasm"/>
    <property type="evidence" value="ECO:0007669"/>
    <property type="project" value="UniProtKB-SubCell"/>
</dbReference>
<dbReference type="UniPathway" id="UPA00251">
    <property type="reaction ID" value="UER00323"/>
</dbReference>
<evidence type="ECO:0000256" key="7">
    <source>
        <dbReference type="ARBA" id="ARBA00022691"/>
    </source>
</evidence>
<dbReference type="SMART" id="SM00729">
    <property type="entry name" value="Elp3"/>
    <property type="match status" value="1"/>
</dbReference>
<keyword evidence="7 15" id="KW-0949">S-adenosyl-L-methionine</keyword>
<feature type="domain" description="Radical SAM core" evidence="18">
    <location>
        <begin position="42"/>
        <end position="279"/>
    </location>
</feature>
<keyword evidence="10 15" id="KW-0408">Iron</keyword>
<keyword evidence="5 15" id="KW-0004">4Fe-4S</keyword>
<evidence type="ECO:0000256" key="6">
    <source>
        <dbReference type="ARBA" id="ARBA00022490"/>
    </source>
</evidence>
<dbReference type="GO" id="GO:0051989">
    <property type="term" value="F:coproporphyrinogen dehydrogenase activity"/>
    <property type="evidence" value="ECO:0007669"/>
    <property type="project" value="UniProtKB-EC"/>
</dbReference>
<sequence>MTEIAARHYASLAVPRYTSYPTAADFSPAVGKDQYEAWLRRLRQGEPVSLYLHVPYCRDLCHYCGCHAKIARRDTVIEAYADILIREIRQTGQYLTERPKAVHLHWGGGTPSILGGEGIARITQVLREQFDFADDMEHAIELDPRKVDKKLCRDLAEVGVNRASLGVQDLNPEVQEAIGRVQPIEQVEAAVNSLWQVGITSLNFDLIYGLPLQTVATLRETCKRVAAFRPSRIACYGYAHLPARRANQRLIDTSLLPDADARYEQAQIVGETFMAMGYEAVGIDHYALPEDALAVAAKAGQLRRNFQGYTDDDCPTLLGFGASSISQFREGYTQNIADIGQYKAAVLSERAPVIRGYAFNDSDRLRAQIIEKLMCDFRVDLNAVAPGVNFSDELALLRPLSVDGIVNVQDAVITMAPEHHSLVRLVAAVFDEFRRECAHSFSMAV</sequence>
<dbReference type="InterPro" id="IPR004558">
    <property type="entry name" value="Coprogen_oxidase_HemN"/>
</dbReference>
<dbReference type="PIRSF" id="PIRSF000167">
    <property type="entry name" value="HemN"/>
    <property type="match status" value="1"/>
</dbReference>
<comment type="subcellular location">
    <subcellularLocation>
        <location evidence="1 15">Cytoplasm</location>
    </subcellularLocation>
</comment>
<dbReference type="Gene3D" id="3.80.30.20">
    <property type="entry name" value="tm_1862 like domain"/>
    <property type="match status" value="1"/>
</dbReference>
<keyword evidence="12 15" id="KW-0627">Porphyrin biosynthesis</keyword>
<evidence type="ECO:0000256" key="10">
    <source>
        <dbReference type="ARBA" id="ARBA00023004"/>
    </source>
</evidence>
<dbReference type="GO" id="GO:0051539">
    <property type="term" value="F:4 iron, 4 sulfur cluster binding"/>
    <property type="evidence" value="ECO:0007669"/>
    <property type="project" value="UniProtKB-KW"/>
</dbReference>
<dbReference type="GO" id="GO:0046872">
    <property type="term" value="F:metal ion binding"/>
    <property type="evidence" value="ECO:0007669"/>
    <property type="project" value="UniProtKB-KW"/>
</dbReference>
<evidence type="ECO:0000256" key="8">
    <source>
        <dbReference type="ARBA" id="ARBA00022723"/>
    </source>
</evidence>
<feature type="binding site" evidence="17">
    <location>
        <position position="64"/>
    </location>
    <ligand>
        <name>[4Fe-4S] cluster</name>
        <dbReference type="ChEBI" id="CHEBI:49883"/>
        <note>4Fe-4S-S-AdoMet</note>
    </ligand>
</feature>
<evidence type="ECO:0000313" key="20">
    <source>
        <dbReference type="Proteomes" id="UP000252893"/>
    </source>
</evidence>
<organism evidence="19 20">
    <name type="scientific">Pseudochrobactrum asaccharolyticum</name>
    <dbReference type="NCBI Taxonomy" id="354351"/>
    <lineage>
        <taxon>Bacteria</taxon>
        <taxon>Pseudomonadati</taxon>
        <taxon>Pseudomonadota</taxon>
        <taxon>Alphaproteobacteria</taxon>
        <taxon>Hyphomicrobiales</taxon>
        <taxon>Brucellaceae</taxon>
        <taxon>Pseudochrobactrum</taxon>
    </lineage>
</organism>